<accession>A0A450YPF6</accession>
<feature type="signal peptide" evidence="1">
    <location>
        <begin position="1"/>
        <end position="22"/>
    </location>
</feature>
<dbReference type="InterPro" id="IPR003787">
    <property type="entry name" value="Sulphur_relay_DsrE/F-like"/>
</dbReference>
<gene>
    <name evidence="2" type="ORF">BECKTC1821E_GA0114239_102534</name>
</gene>
<dbReference type="AlphaFoldDB" id="A0A450YPF6"/>
<evidence type="ECO:0000256" key="1">
    <source>
        <dbReference type="SAM" id="SignalP"/>
    </source>
</evidence>
<reference evidence="2" key="1">
    <citation type="submission" date="2019-02" db="EMBL/GenBank/DDBJ databases">
        <authorList>
            <person name="Gruber-Vodicka R. H."/>
            <person name="Seah K. B. B."/>
        </authorList>
    </citation>
    <scope>NUCLEOTIDE SEQUENCE</scope>
    <source>
        <strain evidence="2">BECK_BZ125</strain>
    </source>
</reference>
<feature type="chain" id="PRO_5019438034" evidence="1">
    <location>
        <begin position="23"/>
        <end position="201"/>
    </location>
</feature>
<sequence>MKLKLFATCLTSLALIGAPVLADDAKDFWNKGNCPVKTKWTDSAGKPISLDEKFGKGAGEATRCLGETKDIKALYRVNRVCEDIPACAKPYILGNIENQIADYEITHGMNSGDYKIAVVIGDGWKLTLDNNAAKRHPETNPFQSRMEEIVKHPSVTVLLCQNAAHAQGIVKENMIEGIGFVTAEVSAVADLQEAGYRYVEP</sequence>
<evidence type="ECO:0000313" key="2">
    <source>
        <dbReference type="EMBL" id="VFK43420.1"/>
    </source>
</evidence>
<organism evidence="2">
    <name type="scientific">Candidatus Kentrum sp. TC</name>
    <dbReference type="NCBI Taxonomy" id="2126339"/>
    <lineage>
        <taxon>Bacteria</taxon>
        <taxon>Pseudomonadati</taxon>
        <taxon>Pseudomonadota</taxon>
        <taxon>Gammaproteobacteria</taxon>
        <taxon>Candidatus Kentrum</taxon>
    </lineage>
</organism>
<dbReference type="Gene3D" id="3.40.1260.10">
    <property type="entry name" value="DsrEFH-like"/>
    <property type="match status" value="1"/>
</dbReference>
<name>A0A450YPF6_9GAMM</name>
<proteinExistence type="predicted"/>
<dbReference type="InterPro" id="IPR027396">
    <property type="entry name" value="DsrEFH-like"/>
</dbReference>
<protein>
    <submittedName>
        <fullName evidence="2">Intracellular sulfur oxidation protein, DsrE/DsrF family</fullName>
    </submittedName>
</protein>
<dbReference type="SUPFAM" id="SSF75169">
    <property type="entry name" value="DsrEFH-like"/>
    <property type="match status" value="1"/>
</dbReference>
<dbReference type="Pfam" id="PF02635">
    <property type="entry name" value="DsrE"/>
    <property type="match status" value="1"/>
</dbReference>
<dbReference type="EMBL" id="CAADFT010000025">
    <property type="protein sequence ID" value="VFK43420.1"/>
    <property type="molecule type" value="Genomic_DNA"/>
</dbReference>
<keyword evidence="1" id="KW-0732">Signal</keyword>